<name>A0A160VAJ1_9ZZZZ</name>
<dbReference type="EMBL" id="FAXA01000084">
    <property type="protein sequence ID" value="CUV01490.1"/>
    <property type="molecule type" value="Genomic_DNA"/>
</dbReference>
<dbReference type="AlphaFoldDB" id="A0A160VAJ1"/>
<sequence>MEPHFGKLETVWNASFRGLKAAGLEDRPGQEIVAGRNNSSLDDEMAALERAGVTAVTWNGAGYTARLKEVADPPAVVFYIFLCKERCYPVTNVQ</sequence>
<accession>A0A160VAJ1</accession>
<dbReference type="Gene3D" id="3.40.50.450">
    <property type="match status" value="1"/>
</dbReference>
<organism evidence="1">
    <name type="scientific">hydrothermal vent metagenome</name>
    <dbReference type="NCBI Taxonomy" id="652676"/>
    <lineage>
        <taxon>unclassified sequences</taxon>
        <taxon>metagenomes</taxon>
        <taxon>ecological metagenomes</taxon>
    </lineage>
</organism>
<protein>
    <submittedName>
        <fullName evidence="1">Uncharacterized protein</fullName>
    </submittedName>
</protein>
<gene>
    <name evidence="1" type="ORF">MGWOODY_Clf2326</name>
</gene>
<evidence type="ECO:0000313" key="1">
    <source>
        <dbReference type="EMBL" id="CUV01490.1"/>
    </source>
</evidence>
<proteinExistence type="predicted"/>
<reference evidence="1" key="1">
    <citation type="submission" date="2015-10" db="EMBL/GenBank/DDBJ databases">
        <authorList>
            <person name="Gilbert D.G."/>
        </authorList>
    </citation>
    <scope>NUCLEOTIDE SEQUENCE</scope>
</reference>